<dbReference type="SUPFAM" id="SSF103111">
    <property type="entry name" value="Activator of Hsp90 ATPase, Aha1"/>
    <property type="match status" value="1"/>
</dbReference>
<dbReference type="Proteomes" id="UP000789595">
    <property type="component" value="Unassembled WGS sequence"/>
</dbReference>
<gene>
    <name evidence="4" type="ORF">PECAL_5P14750</name>
</gene>
<dbReference type="OrthoDB" id="567237at2759"/>
<dbReference type="InterPro" id="IPR032675">
    <property type="entry name" value="LRR_dom_sf"/>
</dbReference>
<dbReference type="SUPFAM" id="SSF52047">
    <property type="entry name" value="RNI-like"/>
    <property type="match status" value="1"/>
</dbReference>
<dbReference type="EMBL" id="CAKKNE010000005">
    <property type="protein sequence ID" value="CAH0376880.1"/>
    <property type="molecule type" value="Genomic_DNA"/>
</dbReference>
<feature type="compositionally biased region" description="Basic and acidic residues" evidence="2">
    <location>
        <begin position="70"/>
        <end position="79"/>
    </location>
</feature>
<dbReference type="Gene3D" id="3.80.10.10">
    <property type="entry name" value="Ribonuclease Inhibitor"/>
    <property type="match status" value="1"/>
</dbReference>
<feature type="region of interest" description="Disordered" evidence="2">
    <location>
        <begin position="59"/>
        <end position="79"/>
    </location>
</feature>
<protein>
    <recommendedName>
        <fullName evidence="3">Activator of Hsp90 ATPase AHSA1-like N-terminal domain-containing protein</fullName>
    </recommendedName>
</protein>
<comment type="similarity">
    <text evidence="1">Belongs to the AHA1 family.</text>
</comment>
<dbReference type="InterPro" id="IPR001611">
    <property type="entry name" value="Leu-rich_rpt"/>
</dbReference>
<dbReference type="Pfam" id="PF13516">
    <property type="entry name" value="LRR_6"/>
    <property type="match status" value="1"/>
</dbReference>
<evidence type="ECO:0000313" key="5">
    <source>
        <dbReference type="Proteomes" id="UP000789595"/>
    </source>
</evidence>
<evidence type="ECO:0000256" key="2">
    <source>
        <dbReference type="SAM" id="MobiDB-lite"/>
    </source>
</evidence>
<feature type="region of interest" description="Disordered" evidence="2">
    <location>
        <begin position="1"/>
        <end position="27"/>
    </location>
</feature>
<comment type="caution">
    <text evidence="4">The sequence shown here is derived from an EMBL/GenBank/DDBJ whole genome shotgun (WGS) entry which is preliminary data.</text>
</comment>
<dbReference type="Gene3D" id="3.15.10.20">
    <property type="entry name" value="Activator of Hsp90 ATPase Aha1, N-terminal domain"/>
    <property type="match status" value="1"/>
</dbReference>
<reference evidence="4" key="1">
    <citation type="submission" date="2021-11" db="EMBL/GenBank/DDBJ databases">
        <authorList>
            <consortium name="Genoscope - CEA"/>
            <person name="William W."/>
        </authorList>
    </citation>
    <scope>NUCLEOTIDE SEQUENCE</scope>
</reference>
<dbReference type="GO" id="GO:0051087">
    <property type="term" value="F:protein-folding chaperone binding"/>
    <property type="evidence" value="ECO:0007669"/>
    <property type="project" value="InterPro"/>
</dbReference>
<proteinExistence type="inferred from homology"/>
<feature type="non-terminal residue" evidence="4">
    <location>
        <position position="1"/>
    </location>
</feature>
<feature type="compositionally biased region" description="Polar residues" evidence="2">
    <location>
        <begin position="1"/>
        <end position="19"/>
    </location>
</feature>
<dbReference type="Pfam" id="PF09229">
    <property type="entry name" value="Aha1_N"/>
    <property type="match status" value="1"/>
</dbReference>
<dbReference type="InterPro" id="IPR015310">
    <property type="entry name" value="AHSA1-like_N"/>
</dbReference>
<organism evidence="4 5">
    <name type="scientific">Pelagomonas calceolata</name>
    <dbReference type="NCBI Taxonomy" id="35677"/>
    <lineage>
        <taxon>Eukaryota</taxon>
        <taxon>Sar</taxon>
        <taxon>Stramenopiles</taxon>
        <taxon>Ochrophyta</taxon>
        <taxon>Pelagophyceae</taxon>
        <taxon>Pelagomonadales</taxon>
        <taxon>Pelagomonadaceae</taxon>
        <taxon>Pelagomonas</taxon>
    </lineage>
</organism>
<dbReference type="GO" id="GO:0001671">
    <property type="term" value="F:ATPase activator activity"/>
    <property type="evidence" value="ECO:0007669"/>
    <property type="project" value="InterPro"/>
</dbReference>
<accession>A0A8J2T0F3</accession>
<feature type="domain" description="Activator of Hsp90 ATPase AHSA1-like N-terminal" evidence="3">
    <location>
        <begin position="97"/>
        <end position="178"/>
    </location>
</feature>
<dbReference type="AlphaFoldDB" id="A0A8J2T0F3"/>
<evidence type="ECO:0000259" key="3">
    <source>
        <dbReference type="Pfam" id="PF09229"/>
    </source>
</evidence>
<keyword evidence="5" id="KW-1185">Reference proteome</keyword>
<sequence length="405" mass="45242">RDLKSSTAPIAARSGQQRLIPNPKAASACQPALQGVLRARHRREGSTMSALEHYAAPSHVAPSGGFATEDASKEDTGKENRDRYHWNEWDLTQNGGWLKDWLELNMDQKTVYDSDEYLIRLRNCYRDTGEAVINQRKGKMFATYNLDLMVKWYACHRIDGKIIGECRGRFKVTDFSSEHCLPTGLCKEGAEDEYVGTHENQGEWEFKKSNAPQGPGADQVDPKLKAPEVDISDAEAHLKKIVGERGWLPVRERLTHLHKHLAKVADAKRDGVTLMPELLPELECDIALREKQTTDRYVKGVKAGLRNTDKFAPMIASVSDRTCIKCDLRCLSLSDNDMGAIVEALPPKNYEVSEGEVGLESIDLSYNEITDSGVQKLMFALAAGAAPHLKQINVHKTSITEVSRR</sequence>
<name>A0A8J2T0F3_9STRA</name>
<dbReference type="InterPro" id="IPR036338">
    <property type="entry name" value="Aha1"/>
</dbReference>
<evidence type="ECO:0000256" key="1">
    <source>
        <dbReference type="ARBA" id="ARBA00006817"/>
    </source>
</evidence>
<evidence type="ECO:0000313" key="4">
    <source>
        <dbReference type="EMBL" id="CAH0376880.1"/>
    </source>
</evidence>
<feature type="non-terminal residue" evidence="4">
    <location>
        <position position="405"/>
    </location>
</feature>